<dbReference type="InterPro" id="IPR005599">
    <property type="entry name" value="GPI_mannosylTrfase"/>
</dbReference>
<name>A0A0K2SWU8_LEPSM</name>
<comment type="similarity">
    <text evidence="8">Belongs to the glycosyltransferase 22 family.</text>
</comment>
<sequence>MPLLPIFLLRTFAAIISVSWHVPDEIWQSSEIAHYIVFGYGYKTWEWRDNAEIRSYIHPTLFVPWISLLKTLNINEPYLYILGPRIIQGILSFLGDICLIKAAKLYYERDISSAKQGFYLLYFGNCFMNFCASRPLINTFECTITNIALLLYFRKTTPALVTVLAFGFVVRPTLILFWLPMALFYLMDLIKNGKATKHFLCALTIMFGVFVFTFIFESYMYGHWTFPAWNFFKWNIISGVGSFYGTHPLHWYLSNASLVLWNLALIPIFLSGFAHPNPNLKKPLLCSATFAILGFSLIGHKEHRFILPLLPVFLLFGGQGLALWRSNKLKKMFLFVYVLLNFLAFTYLSLIHQSGSTHVMYPYLRQGLSPPANSTVLFLMPCHSTPYQSYLHRPDVNLRFLTCEPGIGVVDEAEEFYSNPPKWLTENNNKPAEIIILFNRLAVELNKYLVELSYDLQQRIFHSHFGSGRIGEEIWVYRR</sequence>
<evidence type="ECO:0000256" key="6">
    <source>
        <dbReference type="ARBA" id="ARBA00022989"/>
    </source>
</evidence>
<feature type="transmembrane region" description="Helical" evidence="8">
    <location>
        <begin position="282"/>
        <end position="299"/>
    </location>
</feature>
<evidence type="ECO:0000256" key="4">
    <source>
        <dbReference type="ARBA" id="ARBA00022692"/>
    </source>
</evidence>
<gene>
    <name evidence="10" type="primary">Pigb</name>
</gene>
<reference evidence="10" key="1">
    <citation type="submission" date="2014-05" db="EMBL/GenBank/DDBJ databases">
        <authorList>
            <person name="Chronopoulou M."/>
        </authorList>
    </citation>
    <scope>NUCLEOTIDE SEQUENCE</scope>
    <source>
        <tissue evidence="10">Whole organism</tissue>
    </source>
</reference>
<keyword evidence="9" id="KW-0732">Signal</keyword>
<feature type="transmembrane region" description="Helical" evidence="8">
    <location>
        <begin position="332"/>
        <end position="350"/>
    </location>
</feature>
<evidence type="ECO:0000256" key="5">
    <source>
        <dbReference type="ARBA" id="ARBA00022824"/>
    </source>
</evidence>
<keyword evidence="3" id="KW-0808">Transferase</keyword>
<evidence type="ECO:0000256" key="8">
    <source>
        <dbReference type="RuleBase" id="RU363075"/>
    </source>
</evidence>
<dbReference type="AlphaFoldDB" id="A0A0K2SWU8"/>
<proteinExistence type="inferred from homology"/>
<dbReference type="PANTHER" id="PTHR22760">
    <property type="entry name" value="GLYCOSYLTRANSFERASE"/>
    <property type="match status" value="1"/>
</dbReference>
<evidence type="ECO:0000256" key="7">
    <source>
        <dbReference type="ARBA" id="ARBA00023136"/>
    </source>
</evidence>
<dbReference type="GO" id="GO:0000026">
    <property type="term" value="F:alpha-1,2-mannosyltransferase activity"/>
    <property type="evidence" value="ECO:0007669"/>
    <property type="project" value="TreeGrafter"/>
</dbReference>
<dbReference type="EMBL" id="HACA01000629">
    <property type="protein sequence ID" value="CDW17990.1"/>
    <property type="molecule type" value="Transcribed_RNA"/>
</dbReference>
<feature type="transmembrane region" description="Helical" evidence="8">
    <location>
        <begin position="199"/>
        <end position="221"/>
    </location>
</feature>
<feature type="transmembrane region" description="Helical" evidence="8">
    <location>
        <begin position="305"/>
        <end position="325"/>
    </location>
</feature>
<keyword evidence="4 8" id="KW-0812">Transmembrane</keyword>
<evidence type="ECO:0000256" key="3">
    <source>
        <dbReference type="ARBA" id="ARBA00022679"/>
    </source>
</evidence>
<feature type="transmembrane region" description="Helical" evidence="8">
    <location>
        <begin position="157"/>
        <end position="187"/>
    </location>
</feature>
<dbReference type="GO" id="GO:0006506">
    <property type="term" value="P:GPI anchor biosynthetic process"/>
    <property type="evidence" value="ECO:0007669"/>
    <property type="project" value="TreeGrafter"/>
</dbReference>
<keyword evidence="6 8" id="KW-1133">Transmembrane helix</keyword>
<evidence type="ECO:0000313" key="10">
    <source>
        <dbReference type="EMBL" id="CDW17990.1"/>
    </source>
</evidence>
<feature type="chain" id="PRO_5005487200" description="Mannosyltransferase" evidence="9">
    <location>
        <begin position="22"/>
        <end position="479"/>
    </location>
</feature>
<evidence type="ECO:0000256" key="1">
    <source>
        <dbReference type="ARBA" id="ARBA00004477"/>
    </source>
</evidence>
<feature type="transmembrane region" description="Helical" evidence="8">
    <location>
        <begin position="249"/>
        <end position="270"/>
    </location>
</feature>
<dbReference type="Pfam" id="PF03901">
    <property type="entry name" value="Glyco_transf_22"/>
    <property type="match status" value="1"/>
</dbReference>
<dbReference type="PANTHER" id="PTHR22760:SF4">
    <property type="entry name" value="GPI MANNOSYLTRANSFERASE 3"/>
    <property type="match status" value="1"/>
</dbReference>
<dbReference type="OrthoDB" id="416834at2759"/>
<evidence type="ECO:0000256" key="2">
    <source>
        <dbReference type="ARBA" id="ARBA00022676"/>
    </source>
</evidence>
<keyword evidence="7 8" id="KW-0472">Membrane</keyword>
<accession>A0A0K2SWU8</accession>
<organism evidence="10">
    <name type="scientific">Lepeophtheirus salmonis</name>
    <name type="common">Salmon louse</name>
    <name type="synonym">Caligus salmonis</name>
    <dbReference type="NCBI Taxonomy" id="72036"/>
    <lineage>
        <taxon>Eukaryota</taxon>
        <taxon>Metazoa</taxon>
        <taxon>Ecdysozoa</taxon>
        <taxon>Arthropoda</taxon>
        <taxon>Crustacea</taxon>
        <taxon>Multicrustacea</taxon>
        <taxon>Hexanauplia</taxon>
        <taxon>Copepoda</taxon>
        <taxon>Siphonostomatoida</taxon>
        <taxon>Caligidae</taxon>
        <taxon>Lepeophtheirus</taxon>
    </lineage>
</organism>
<dbReference type="EC" id="2.4.1.-" evidence="8"/>
<keyword evidence="5 8" id="KW-0256">Endoplasmic reticulum</keyword>
<feature type="signal peptide" evidence="9">
    <location>
        <begin position="1"/>
        <end position="21"/>
    </location>
</feature>
<protein>
    <recommendedName>
        <fullName evidence="8">Mannosyltransferase</fullName>
        <ecNumber evidence="8">2.4.1.-</ecNumber>
    </recommendedName>
</protein>
<keyword evidence="2 8" id="KW-0328">Glycosyltransferase</keyword>
<comment type="subcellular location">
    <subcellularLocation>
        <location evidence="1 8">Endoplasmic reticulum membrane</location>
        <topology evidence="1 8">Multi-pass membrane protein</topology>
    </subcellularLocation>
</comment>
<dbReference type="GO" id="GO:0005789">
    <property type="term" value="C:endoplasmic reticulum membrane"/>
    <property type="evidence" value="ECO:0007669"/>
    <property type="project" value="UniProtKB-SubCell"/>
</dbReference>
<evidence type="ECO:0000256" key="9">
    <source>
        <dbReference type="SAM" id="SignalP"/>
    </source>
</evidence>